<gene>
    <name evidence="3" type="ORF">N7509_006604</name>
</gene>
<name>A0A9X0B7L2_9EURO</name>
<comment type="caution">
    <text evidence="3">The sequence shown here is derived from an EMBL/GenBank/DDBJ whole genome shotgun (WGS) entry which is preliminary data.</text>
</comment>
<keyword evidence="2" id="KW-0472">Membrane</keyword>
<dbReference type="RefSeq" id="XP_056486792.1">
    <property type="nucleotide sequence ID" value="XM_056631241.1"/>
</dbReference>
<evidence type="ECO:0000313" key="3">
    <source>
        <dbReference type="EMBL" id="KAJ5391114.1"/>
    </source>
</evidence>
<feature type="compositionally biased region" description="Basic and acidic residues" evidence="1">
    <location>
        <begin position="722"/>
        <end position="737"/>
    </location>
</feature>
<dbReference type="GO" id="GO:0016020">
    <property type="term" value="C:membrane"/>
    <property type="evidence" value="ECO:0007669"/>
    <property type="project" value="InterPro"/>
</dbReference>
<dbReference type="Proteomes" id="UP001147747">
    <property type="component" value="Unassembled WGS sequence"/>
</dbReference>
<feature type="region of interest" description="Disordered" evidence="1">
    <location>
        <begin position="718"/>
        <end position="737"/>
    </location>
</feature>
<feature type="region of interest" description="Disordered" evidence="1">
    <location>
        <begin position="307"/>
        <end position="341"/>
    </location>
</feature>
<dbReference type="Pfam" id="PF01544">
    <property type="entry name" value="CorA"/>
    <property type="match status" value="1"/>
</dbReference>
<dbReference type="GeneID" id="81370221"/>
<reference evidence="3" key="1">
    <citation type="submission" date="2022-12" db="EMBL/GenBank/DDBJ databases">
        <authorList>
            <person name="Petersen C."/>
        </authorList>
    </citation>
    <scope>NUCLEOTIDE SEQUENCE</scope>
    <source>
        <strain evidence="3">IBT 29677</strain>
    </source>
</reference>
<keyword evidence="2" id="KW-0812">Transmembrane</keyword>
<dbReference type="EMBL" id="JAPZBU010000008">
    <property type="protein sequence ID" value="KAJ5391114.1"/>
    <property type="molecule type" value="Genomic_DNA"/>
</dbReference>
<reference evidence="3" key="2">
    <citation type="journal article" date="2023" name="IMA Fungus">
        <title>Comparative genomic study of the Penicillium genus elucidates a diverse pangenome and 15 lateral gene transfer events.</title>
        <authorList>
            <person name="Petersen C."/>
            <person name="Sorensen T."/>
            <person name="Nielsen M.R."/>
            <person name="Sondergaard T.E."/>
            <person name="Sorensen J.L."/>
            <person name="Fitzpatrick D.A."/>
            <person name="Frisvad J.C."/>
            <person name="Nielsen K.L."/>
        </authorList>
    </citation>
    <scope>NUCLEOTIDE SEQUENCE</scope>
    <source>
        <strain evidence="3">IBT 29677</strain>
    </source>
</reference>
<feature type="transmembrane region" description="Helical" evidence="2">
    <location>
        <begin position="823"/>
        <end position="846"/>
    </location>
</feature>
<accession>A0A9X0B7L2</accession>
<keyword evidence="2" id="KW-1133">Transmembrane helix</keyword>
<evidence type="ECO:0000256" key="1">
    <source>
        <dbReference type="SAM" id="MobiDB-lite"/>
    </source>
</evidence>
<dbReference type="Gene3D" id="1.20.58.340">
    <property type="entry name" value="Magnesium transport protein CorA, transmembrane region"/>
    <property type="match status" value="1"/>
</dbReference>
<dbReference type="GO" id="GO:0046873">
    <property type="term" value="F:metal ion transmembrane transporter activity"/>
    <property type="evidence" value="ECO:0007669"/>
    <property type="project" value="InterPro"/>
</dbReference>
<feature type="transmembrane region" description="Helical" evidence="2">
    <location>
        <begin position="791"/>
        <end position="811"/>
    </location>
</feature>
<dbReference type="InterPro" id="IPR002523">
    <property type="entry name" value="MgTranspt_CorA/ZnTranspt_ZntB"/>
</dbReference>
<dbReference type="OrthoDB" id="5361176at2759"/>
<evidence type="ECO:0000313" key="4">
    <source>
        <dbReference type="Proteomes" id="UP001147747"/>
    </source>
</evidence>
<sequence>MDDESGDTELPPDNPTNMPGHIIKATQYVRTFPDIEDLLFVCSWLGGFTSKWFRKLAKDKNPLTPTWQHLDDSEIPVYRLSDHVWIWKAFKGIEELIKHVENTQSKMPHETLKEFLRITSHLPHRGARKSSDDFILDFTAEEIRRQNLRRFTIENDILKKRMLSVTRNARETRFLLHSRDTVLYYGLDWGFFTGEDVVWKQFIEAQTQHDEASNDESQWDNPLRYGLAIEMAKEGNRLERTFAPVEMFDHAQDIILKSSSENGLFPGQLDDFSKEPALFDRELFRDFYFHVGFELPYILLRTIEEPGQQTTETPGQRRPRLETPQSPVQRARELSPMPEPVVGTVPGYINTQDGRAFAIQRTLKRQNPYGRLVDLSNIVEVPEEWIYRQQDFLTFVPPTDQLKLDLVQSEAPSDMNKAMGKYLFSNAVDPKDATFPPHGDCYVSINDVRKDRKQRKWSVKEKSATYPLLTYKDLWFRLQKRRNAAYSKKRLIYLESPDYIVASLCYVASPESERGHIAQFFDRHAKVHANWLYDDTAAVFNSWITEVHFRFFQVFSPNDGEIPSQEPTPVRQIKSQTCGISGDHAYLVDAVISFRISGDFFDRYWTCYVAQHFANPKDLESPLTNDVLDKTTHWQQRKVLELMLMNCILEKVYTSTSLILRRIEQGPRQKTSDAGEKYFSKDSFEDRKPGELRECFQLLVILKNNITSLQGLIEQWNNRESSQGRERPRWTRSDEQKYRKSIKQKTAQFEDHNREIKAAAARIEFLIALVTNAQDAIRAKKSLREAENITLFTYVTVFFLPVGLAVSVFGMNGIPDRTTIVSMLVTAAVALLITIGVLWCVLSHLIPFGFRSPWSLFKTRNSRQRPVEVDNEGLQEENTSQRIRRRLSHAYNKSSKPIKYDRDLESQTELTREERLSTLDERSFK</sequence>
<evidence type="ECO:0000256" key="2">
    <source>
        <dbReference type="SAM" id="Phobius"/>
    </source>
</evidence>
<keyword evidence="4" id="KW-1185">Reference proteome</keyword>
<dbReference type="AlphaFoldDB" id="A0A9X0B7L2"/>
<organism evidence="3 4">
    <name type="scientific">Penicillium cosmopolitanum</name>
    <dbReference type="NCBI Taxonomy" id="1131564"/>
    <lineage>
        <taxon>Eukaryota</taxon>
        <taxon>Fungi</taxon>
        <taxon>Dikarya</taxon>
        <taxon>Ascomycota</taxon>
        <taxon>Pezizomycotina</taxon>
        <taxon>Eurotiomycetes</taxon>
        <taxon>Eurotiomycetidae</taxon>
        <taxon>Eurotiales</taxon>
        <taxon>Aspergillaceae</taxon>
        <taxon>Penicillium</taxon>
    </lineage>
</organism>
<proteinExistence type="predicted"/>
<protein>
    <submittedName>
        <fullName evidence="3">Uncharacterized protein</fullName>
    </submittedName>
</protein>